<dbReference type="RefSeq" id="WP_069431758.1">
    <property type="nucleotide sequence ID" value="NZ_MEHA01000011.1"/>
</dbReference>
<dbReference type="Proteomes" id="UP000094271">
    <property type="component" value="Unassembled WGS sequence"/>
</dbReference>
<organism evidence="1 2">
    <name type="scientific">Eisenbergiella tayi</name>
    <dbReference type="NCBI Taxonomy" id="1432052"/>
    <lineage>
        <taxon>Bacteria</taxon>
        <taxon>Bacillati</taxon>
        <taxon>Bacillota</taxon>
        <taxon>Clostridia</taxon>
        <taxon>Lachnospirales</taxon>
        <taxon>Lachnospiraceae</taxon>
        <taxon>Eisenbergiella</taxon>
    </lineage>
</organism>
<reference evidence="1 2" key="1">
    <citation type="submission" date="2016-08" db="EMBL/GenBank/DDBJ databases">
        <authorList>
            <person name="Seilhamer J.J."/>
        </authorList>
    </citation>
    <scope>NUCLEOTIDE SEQUENCE [LARGE SCALE GENOMIC DNA]</scope>
    <source>
        <strain evidence="1 2">NML150140-1</strain>
    </source>
</reference>
<name>A0A1E3UGP0_9FIRM</name>
<accession>A0A1E3UGP0</accession>
<proteinExistence type="predicted"/>
<dbReference type="EMBL" id="MEHA01000011">
    <property type="protein sequence ID" value="ODR50423.1"/>
    <property type="molecule type" value="Genomic_DNA"/>
</dbReference>
<dbReference type="OrthoDB" id="9865585at2"/>
<gene>
    <name evidence="1" type="ORF">BEI59_16355</name>
</gene>
<evidence type="ECO:0000313" key="2">
    <source>
        <dbReference type="Proteomes" id="UP000094271"/>
    </source>
</evidence>
<sequence length="127" mass="14622">MSKKIEETIVIRNEKMSYAVRLCSKLEGEGSRLENRNPYMVVEDGKIKYLDSLYGNKSEFNFNDEVHAVAKEIFISGLRTAIKEEILRLKQLELVLNEMDLTECIGNTLEESATFLQRVKGFIGQRD</sequence>
<comment type="caution">
    <text evidence="1">The sequence shown here is derived from an EMBL/GenBank/DDBJ whole genome shotgun (WGS) entry which is preliminary data.</text>
</comment>
<protein>
    <submittedName>
        <fullName evidence="1">Uncharacterized protein</fullName>
    </submittedName>
</protein>
<dbReference type="AlphaFoldDB" id="A0A1E3UGP0"/>
<evidence type="ECO:0000313" key="1">
    <source>
        <dbReference type="EMBL" id="ODR50423.1"/>
    </source>
</evidence>